<keyword evidence="5" id="KW-0472">Membrane</keyword>
<dbReference type="OrthoDB" id="10251219at2759"/>
<reference evidence="7" key="1">
    <citation type="submission" date="2015-07" db="EMBL/GenBank/DDBJ databases">
        <title>MeaNS - Measles Nucleotide Surveillance Program.</title>
        <authorList>
            <person name="Tran T."/>
            <person name="Druce J."/>
        </authorList>
    </citation>
    <scope>NUCLEOTIDE SEQUENCE</scope>
    <source>
        <strain evidence="7">UCB-OBI-ISO-001</strain>
        <tissue evidence="7">Gonad</tissue>
    </source>
</reference>
<dbReference type="GO" id="GO:0008270">
    <property type="term" value="F:zinc ion binding"/>
    <property type="evidence" value="ECO:0007669"/>
    <property type="project" value="UniProtKB-KW"/>
</dbReference>
<dbReference type="Pfam" id="PF13920">
    <property type="entry name" value="zf-C3HC4_3"/>
    <property type="match status" value="1"/>
</dbReference>
<keyword evidence="1 3" id="KW-0479">Metal-binding</keyword>
<protein>
    <recommendedName>
        <fullName evidence="6">RING-type domain-containing protein</fullName>
    </recommendedName>
</protein>
<organism evidence="7">
    <name type="scientific">Octopus bimaculoides</name>
    <name type="common">California two-spotted octopus</name>
    <dbReference type="NCBI Taxonomy" id="37653"/>
    <lineage>
        <taxon>Eukaryota</taxon>
        <taxon>Metazoa</taxon>
        <taxon>Spiralia</taxon>
        <taxon>Lophotrochozoa</taxon>
        <taxon>Mollusca</taxon>
        <taxon>Cephalopoda</taxon>
        <taxon>Coleoidea</taxon>
        <taxon>Octopodiformes</taxon>
        <taxon>Octopoda</taxon>
        <taxon>Incirrata</taxon>
        <taxon>Octopodidae</taxon>
        <taxon>Octopus</taxon>
    </lineage>
</organism>
<evidence type="ECO:0000256" key="1">
    <source>
        <dbReference type="ARBA" id="ARBA00022771"/>
    </source>
</evidence>
<evidence type="ECO:0000256" key="3">
    <source>
        <dbReference type="PROSITE-ProRule" id="PRU00175"/>
    </source>
</evidence>
<dbReference type="InterPro" id="IPR013083">
    <property type="entry name" value="Znf_RING/FYVE/PHD"/>
</dbReference>
<dbReference type="InterPro" id="IPR042496">
    <property type="entry name" value="CGRF1"/>
</dbReference>
<dbReference type="STRING" id="37653.A0A0L8FY40"/>
<keyword evidence="1 3" id="KW-0863">Zinc-finger</keyword>
<evidence type="ECO:0000313" key="7">
    <source>
        <dbReference type="EMBL" id="KOF69524.1"/>
    </source>
</evidence>
<dbReference type="PANTHER" id="PTHR15379">
    <property type="entry name" value="CELL GROWTH REGULATOR WITH RING FINGER DOMAIN PROTEIN 1"/>
    <property type="match status" value="1"/>
</dbReference>
<feature type="region of interest" description="Disordered" evidence="4">
    <location>
        <begin position="245"/>
        <end position="302"/>
    </location>
</feature>
<evidence type="ECO:0000256" key="5">
    <source>
        <dbReference type="SAM" id="Phobius"/>
    </source>
</evidence>
<dbReference type="OMA" id="IYCQLPK"/>
<feature type="transmembrane region" description="Helical" evidence="5">
    <location>
        <begin position="29"/>
        <end position="49"/>
    </location>
</feature>
<feature type="compositionally biased region" description="Low complexity" evidence="4">
    <location>
        <begin position="277"/>
        <end position="291"/>
    </location>
</feature>
<keyword evidence="2" id="KW-0862">Zinc</keyword>
<feature type="compositionally biased region" description="Polar residues" evidence="4">
    <location>
        <begin position="250"/>
        <end position="276"/>
    </location>
</feature>
<accession>A0A0L8FY40</accession>
<name>A0A0L8FY40_OCTBM</name>
<evidence type="ECO:0000259" key="6">
    <source>
        <dbReference type="PROSITE" id="PS50089"/>
    </source>
</evidence>
<dbReference type="EMBL" id="KQ425412">
    <property type="protein sequence ID" value="KOF69524.1"/>
    <property type="molecule type" value="Genomic_DNA"/>
</dbReference>
<feature type="domain" description="RING-type" evidence="6">
    <location>
        <begin position="339"/>
        <end position="374"/>
    </location>
</feature>
<dbReference type="CDD" id="cd16787">
    <property type="entry name" value="mRING-HC-C3HC5_CGRF1"/>
    <property type="match status" value="1"/>
</dbReference>
<keyword evidence="5" id="KW-0812">Transmembrane</keyword>
<gene>
    <name evidence="7" type="ORF">OCBIM_22004666mg</name>
</gene>
<dbReference type="Gene3D" id="3.30.40.10">
    <property type="entry name" value="Zinc/RING finger domain, C3HC4 (zinc finger)"/>
    <property type="match status" value="1"/>
</dbReference>
<dbReference type="GO" id="GO:0030308">
    <property type="term" value="P:negative regulation of cell growth"/>
    <property type="evidence" value="ECO:0007669"/>
    <property type="project" value="TreeGrafter"/>
</dbReference>
<keyword evidence="5" id="KW-1133">Transmembrane helix</keyword>
<sequence>MASSAESNPSNTGQDFSASLLILANYSNFYSVITVLVCFIITVVFILRLNGDHIAFSSSVVVKHVIPEQRMVGIQTPFSLQMDPTKNSSLLSGLHCVVSSLVPSRLYSFWGVNIQALYQEFQLPWQQLQEHIHSDNFLAGSYVCKDEPLILDCCSEKQLHLPTPQAMADVSMAANSRTIYPVVLLNVSRNSTHPTDGSVQVVAMLSAIHLKDSVCSMNSFIINQHLKTYNNQIFNLQPLFIASLPDDEGSQQTTHVPSPTVSPKQSSESPLTEDVNTSSSSTTEMPSSSASGMKDVTASSSEGDLAATTTTNAEMQASSAVCDKPASTDCNESSTQNDCIICQCESISMVLLPCRHACVCRTCFSKLERCPMCREYIHSYFCLEDSFPSCYSSNATLSTSSPVPYAAGQMHRPAPHIPMQRRTLKQWLLHVNNVVNEYLGFW</sequence>
<evidence type="ECO:0000256" key="4">
    <source>
        <dbReference type="SAM" id="MobiDB-lite"/>
    </source>
</evidence>
<dbReference type="PROSITE" id="PS50089">
    <property type="entry name" value="ZF_RING_2"/>
    <property type="match status" value="1"/>
</dbReference>
<dbReference type="PANTHER" id="PTHR15379:SF2">
    <property type="entry name" value="CELL GROWTH REGULATOR WITH RING FINGER DOMAIN PROTEIN 1"/>
    <property type="match status" value="1"/>
</dbReference>
<dbReference type="KEGG" id="obi:106880491"/>
<dbReference type="AlphaFoldDB" id="A0A0L8FY40"/>
<proteinExistence type="predicted"/>
<dbReference type="InterPro" id="IPR001841">
    <property type="entry name" value="Znf_RING"/>
</dbReference>
<evidence type="ECO:0000256" key="2">
    <source>
        <dbReference type="ARBA" id="ARBA00022833"/>
    </source>
</evidence>